<reference evidence="1" key="1">
    <citation type="journal article" date="2019" name="Environ. Microbiol.">
        <title>Fungal ecological strategies reflected in gene transcription - a case study of two litter decomposers.</title>
        <authorList>
            <person name="Barbi F."/>
            <person name="Kohler A."/>
            <person name="Barry K."/>
            <person name="Baskaran P."/>
            <person name="Daum C."/>
            <person name="Fauchery L."/>
            <person name="Ihrmark K."/>
            <person name="Kuo A."/>
            <person name="LaButti K."/>
            <person name="Lipzen A."/>
            <person name="Morin E."/>
            <person name="Grigoriev I.V."/>
            <person name="Henrissat B."/>
            <person name="Lindahl B."/>
            <person name="Martin F."/>
        </authorList>
    </citation>
    <scope>NUCLEOTIDE SEQUENCE</scope>
    <source>
        <strain evidence="1">JB14</strain>
    </source>
</reference>
<dbReference type="Proteomes" id="UP000799118">
    <property type="component" value="Unassembled WGS sequence"/>
</dbReference>
<evidence type="ECO:0000313" key="1">
    <source>
        <dbReference type="EMBL" id="KAE9393355.1"/>
    </source>
</evidence>
<evidence type="ECO:0000313" key="2">
    <source>
        <dbReference type="Proteomes" id="UP000799118"/>
    </source>
</evidence>
<organism evidence="1 2">
    <name type="scientific">Gymnopus androsaceus JB14</name>
    <dbReference type="NCBI Taxonomy" id="1447944"/>
    <lineage>
        <taxon>Eukaryota</taxon>
        <taxon>Fungi</taxon>
        <taxon>Dikarya</taxon>
        <taxon>Basidiomycota</taxon>
        <taxon>Agaricomycotina</taxon>
        <taxon>Agaricomycetes</taxon>
        <taxon>Agaricomycetidae</taxon>
        <taxon>Agaricales</taxon>
        <taxon>Marasmiineae</taxon>
        <taxon>Omphalotaceae</taxon>
        <taxon>Gymnopus</taxon>
    </lineage>
</organism>
<keyword evidence="2" id="KW-1185">Reference proteome</keyword>
<name>A0A6A4H828_9AGAR</name>
<proteinExistence type="predicted"/>
<accession>A0A6A4H828</accession>
<dbReference type="AlphaFoldDB" id="A0A6A4H828"/>
<dbReference type="EMBL" id="ML769574">
    <property type="protein sequence ID" value="KAE9393355.1"/>
    <property type="molecule type" value="Genomic_DNA"/>
</dbReference>
<gene>
    <name evidence="1" type="ORF">BT96DRAFT_999536</name>
</gene>
<protein>
    <submittedName>
        <fullName evidence="1">Uncharacterized protein</fullName>
    </submittedName>
</protein>
<sequence>MTGANHTPMSKPCEQVCVPDSGIIHLLHAPGSRSSPHKQGDAARVVASGASNIPSPAVLVPSLRPSREVQVIHDPMIRIPPPTRCPASPLGFPTPSLPTCSSYLITSALVNYPRSDVISKGSCPKPGYRAASRDTIPWANTQGNHLAYLSMLINRTIAIKSLSITILRDETDGPDSLWITSTSR</sequence>